<dbReference type="Pfam" id="PF05050">
    <property type="entry name" value="Methyltransf_21"/>
    <property type="match status" value="1"/>
</dbReference>
<proteinExistence type="predicted"/>
<dbReference type="AlphaFoldDB" id="A0A395LYL5"/>
<feature type="domain" description="Methyltransferase FkbM" evidence="1">
    <location>
        <begin position="96"/>
        <end position="244"/>
    </location>
</feature>
<dbReference type="GO" id="GO:0008168">
    <property type="term" value="F:methyltransferase activity"/>
    <property type="evidence" value="ECO:0007669"/>
    <property type="project" value="UniProtKB-KW"/>
</dbReference>
<keyword evidence="2" id="KW-0808">Transferase</keyword>
<protein>
    <submittedName>
        <fullName evidence="2">FkbM family methyltransferase</fullName>
    </submittedName>
</protein>
<dbReference type="PANTHER" id="PTHR34203:SF15">
    <property type="entry name" value="SLL1173 PROTEIN"/>
    <property type="match status" value="1"/>
</dbReference>
<organism evidence="2 3">
    <name type="scientific">Candidatus Thermochlorobacter aerophilus</name>
    <dbReference type="NCBI Taxonomy" id="1868324"/>
    <lineage>
        <taxon>Bacteria</taxon>
        <taxon>Pseudomonadati</taxon>
        <taxon>Chlorobiota</taxon>
        <taxon>Chlorobiia</taxon>
        <taxon>Chlorobiales</taxon>
        <taxon>Candidatus Thermochlorobacteriaceae</taxon>
        <taxon>Candidatus Thermochlorobacter</taxon>
    </lineage>
</organism>
<dbReference type="SUPFAM" id="SSF53335">
    <property type="entry name" value="S-adenosyl-L-methionine-dependent methyltransferases"/>
    <property type="match status" value="1"/>
</dbReference>
<dbReference type="Proteomes" id="UP000266389">
    <property type="component" value="Unassembled WGS sequence"/>
</dbReference>
<comment type="caution">
    <text evidence="2">The sequence shown here is derived from an EMBL/GenBank/DDBJ whole genome shotgun (WGS) entry which is preliminary data.</text>
</comment>
<dbReference type="PANTHER" id="PTHR34203">
    <property type="entry name" value="METHYLTRANSFERASE, FKBM FAMILY PROTEIN"/>
    <property type="match status" value="1"/>
</dbReference>
<keyword evidence="2" id="KW-0489">Methyltransferase</keyword>
<sequence length="276" mass="31640">MLNKLKKLISDVRFSVSFGADLCSKVKMFYLLIKPFFSFSRFNPQNIHRLRAKFANSYFDLTLRDNGSDVIILREMFIHQDYRESAQHFSPNVIFDIGANIGLAGCYFAAIFPHSEIYGFEPESGAYRVAEINYRNIRRGKLFKVALTSQNGEANILSSDIGSGGQKLEMYDPSSNWRREKVKTYRLDDLIRTENLPIPDLLKIDVEGAEYDVLLGLGDIAQKVKGIVMEVHSDVLWEKCSSFLSENGFLVLRNEQKFGTEVRFVYAEQRMLISNN</sequence>
<dbReference type="NCBIfam" id="TIGR01444">
    <property type="entry name" value="fkbM_fam"/>
    <property type="match status" value="1"/>
</dbReference>
<dbReference type="Gene3D" id="3.40.50.150">
    <property type="entry name" value="Vaccinia Virus protein VP39"/>
    <property type="match status" value="1"/>
</dbReference>
<dbReference type="InterPro" id="IPR006342">
    <property type="entry name" value="FkbM_mtfrase"/>
</dbReference>
<name>A0A395LYL5_9BACT</name>
<evidence type="ECO:0000259" key="1">
    <source>
        <dbReference type="Pfam" id="PF05050"/>
    </source>
</evidence>
<dbReference type="GO" id="GO:0032259">
    <property type="term" value="P:methylation"/>
    <property type="evidence" value="ECO:0007669"/>
    <property type="project" value="UniProtKB-KW"/>
</dbReference>
<evidence type="ECO:0000313" key="2">
    <source>
        <dbReference type="EMBL" id="RFM23595.1"/>
    </source>
</evidence>
<evidence type="ECO:0000313" key="3">
    <source>
        <dbReference type="Proteomes" id="UP000266389"/>
    </source>
</evidence>
<reference evidence="2 3" key="1">
    <citation type="journal article" date="2011" name="ISME J.">
        <title>Community ecology of hot spring cyanobacterial mats: predominant populations and their functional potential.</title>
        <authorList>
            <person name="Klatt C.G."/>
            <person name="Wood J.M."/>
            <person name="Rusch D.B."/>
            <person name="Bateson M.M."/>
            <person name="Hamamura N."/>
            <person name="Heidelberg J.F."/>
            <person name="Grossman A.R."/>
            <person name="Bhaya D."/>
            <person name="Cohan F.M."/>
            <person name="Kuhl M."/>
            <person name="Bryant D.A."/>
            <person name="Ward D.M."/>
        </authorList>
    </citation>
    <scope>NUCLEOTIDE SEQUENCE [LARGE SCALE GENOMIC DNA]</scope>
    <source>
        <strain evidence="2">OS</strain>
    </source>
</reference>
<dbReference type="EMBL" id="PHFL01000061">
    <property type="protein sequence ID" value="RFM23595.1"/>
    <property type="molecule type" value="Genomic_DNA"/>
</dbReference>
<accession>A0A395LYL5</accession>
<dbReference type="InterPro" id="IPR052514">
    <property type="entry name" value="SAM-dependent_MTase"/>
</dbReference>
<dbReference type="InterPro" id="IPR029063">
    <property type="entry name" value="SAM-dependent_MTases_sf"/>
</dbReference>
<gene>
    <name evidence="2" type="ORF">D0433_10210</name>
</gene>